<dbReference type="EMBL" id="UPXX01000014">
    <property type="protein sequence ID" value="VBB42682.1"/>
    <property type="molecule type" value="Genomic_DNA"/>
</dbReference>
<evidence type="ECO:0000313" key="1">
    <source>
        <dbReference type="EMBL" id="VBB42682.1"/>
    </source>
</evidence>
<proteinExistence type="predicted"/>
<name>A0A653A4T6_UNCDX</name>
<protein>
    <submittedName>
        <fullName evidence="1">Uncharacterized protein</fullName>
    </submittedName>
</protein>
<dbReference type="AlphaFoldDB" id="A0A653A4T6"/>
<gene>
    <name evidence="1" type="ORF">TRIP_B210004</name>
</gene>
<organism evidence="1">
    <name type="scientific">Uncultured Desulfatiglans sp</name>
    <dbReference type="NCBI Taxonomy" id="1748965"/>
    <lineage>
        <taxon>Bacteria</taxon>
        <taxon>Pseudomonadati</taxon>
        <taxon>Thermodesulfobacteriota</taxon>
        <taxon>Desulfobacteria</taxon>
        <taxon>Desulfatiglandales</taxon>
        <taxon>Desulfatiglandaceae</taxon>
        <taxon>Desulfatiglans</taxon>
        <taxon>environmental samples</taxon>
    </lineage>
</organism>
<accession>A0A653A4T6</accession>
<sequence>MNMFSNSDTTKNQPIILWYALYKGELCRIRKQFAVGLLCEVWREGVWVAGPDFSAADFTGRMISEAEARNWVRLHFRTKTVRPADGGSPKRERP</sequence>
<reference evidence="1" key="1">
    <citation type="submission" date="2018-07" db="EMBL/GenBank/DDBJ databases">
        <authorList>
            <consortium name="Genoscope - CEA"/>
            <person name="William W."/>
        </authorList>
    </citation>
    <scope>NUCLEOTIDE SEQUENCE</scope>
    <source>
        <strain evidence="1">IK1</strain>
    </source>
</reference>